<dbReference type="HOGENOM" id="CLU_509872_0_0_7"/>
<protein>
    <submittedName>
        <fullName evidence="2">Uncharacterized protein</fullName>
    </submittedName>
</protein>
<accession>E3FHV6</accession>
<evidence type="ECO:0000256" key="1">
    <source>
        <dbReference type="SAM" id="MobiDB-lite"/>
    </source>
</evidence>
<gene>
    <name evidence="2" type="ordered locus">STAUR_2574</name>
</gene>
<evidence type="ECO:0000313" key="2">
    <source>
        <dbReference type="EMBL" id="ADO70378.1"/>
    </source>
</evidence>
<dbReference type="AlphaFoldDB" id="E3FHV6"/>
<feature type="region of interest" description="Disordered" evidence="1">
    <location>
        <begin position="262"/>
        <end position="341"/>
    </location>
</feature>
<evidence type="ECO:0000313" key="3">
    <source>
        <dbReference type="Proteomes" id="UP000001351"/>
    </source>
</evidence>
<keyword evidence="3" id="KW-1185">Reference proteome</keyword>
<dbReference type="Proteomes" id="UP000001351">
    <property type="component" value="Chromosome"/>
</dbReference>
<dbReference type="KEGG" id="sur:STAUR_2574"/>
<feature type="compositionally biased region" description="Basic and acidic residues" evidence="1">
    <location>
        <begin position="262"/>
        <end position="316"/>
    </location>
</feature>
<organism evidence="2 3">
    <name type="scientific">Stigmatella aurantiaca (strain DW4/3-1)</name>
    <dbReference type="NCBI Taxonomy" id="378806"/>
    <lineage>
        <taxon>Bacteria</taxon>
        <taxon>Pseudomonadati</taxon>
        <taxon>Myxococcota</taxon>
        <taxon>Myxococcia</taxon>
        <taxon>Myxococcales</taxon>
        <taxon>Cystobacterineae</taxon>
        <taxon>Archangiaceae</taxon>
        <taxon>Stigmatella</taxon>
    </lineage>
</organism>
<proteinExistence type="predicted"/>
<sequence length="534" mass="59425">MRRFQGLVPRDGRAAQTNWSGEFMLTVAVRKGGGQIQVVDALSLKGQPEGAAFCPSEDCGQPLEPVSAFTRVGSIPVRAFFRHQRGTAKQRPCWGAKGEGGLHFAAKLHLRTQLQELCEKGGALVVEQPCLRCAAGLSHEAVLTEPSDAIRIEHWLDPRRTLKPDVVLLRAGVPLLSFEVRAAHPCSPRKIGALTLAGAQMVEVDAWALLGTETAPTWRFSSPLPLKQAVLPVSRRLCEGCQAAQDDEAACERQAEERRQRAREAEEQLRAQHAREWNEQRAREAEAQRAREADAQRAREAAAQRVRKQEEVHDLSARNAVTSSRSAGSVRMIAPRPPSRPVRISPTVETLAHCIVDVCRPDGVRDEVELVLERETGAYLRAQLVECDAPKLRGGQLGVRYERQLLGEWAGRTTKEHDLLLKKARAAARAAYGAVRDSGCVVDTYGGFRLGVSNVRLWPDPNYWWEPQSQRWVGVQLRELLARDFKISESAVESRLPSEHFRRVLVRLSMRKKDLVAYEALGTAKFAEWLGEKA</sequence>
<dbReference type="EMBL" id="CP002271">
    <property type="protein sequence ID" value="ADO70378.1"/>
    <property type="molecule type" value="Genomic_DNA"/>
</dbReference>
<reference evidence="2 3" key="1">
    <citation type="journal article" date="2011" name="Mol. Biol. Evol.">
        <title>Comparative genomic analysis of fruiting body formation in Myxococcales.</title>
        <authorList>
            <person name="Huntley S."/>
            <person name="Hamann N."/>
            <person name="Wegener-Feldbrugge S."/>
            <person name="Treuner-Lange A."/>
            <person name="Kube M."/>
            <person name="Reinhardt R."/>
            <person name="Klages S."/>
            <person name="Muller R."/>
            <person name="Ronning C.M."/>
            <person name="Nierman W.C."/>
            <person name="Sogaard-Andersen L."/>
        </authorList>
    </citation>
    <scope>NUCLEOTIDE SEQUENCE [LARGE SCALE GENOMIC DNA]</scope>
    <source>
        <strain evidence="2 3">DW4/3-1</strain>
    </source>
</reference>
<name>E3FHV6_STIAD</name>
<dbReference type="RefSeq" id="WP_013375313.1">
    <property type="nucleotide sequence ID" value="NC_014623.1"/>
</dbReference>